<dbReference type="EMBL" id="CM041544">
    <property type="protein sequence ID" value="KAI3362617.1"/>
    <property type="molecule type" value="Genomic_DNA"/>
</dbReference>
<keyword evidence="2" id="KW-1185">Reference proteome</keyword>
<organism evidence="1 2">
    <name type="scientific">Scortum barcoo</name>
    <name type="common">barcoo grunter</name>
    <dbReference type="NCBI Taxonomy" id="214431"/>
    <lineage>
        <taxon>Eukaryota</taxon>
        <taxon>Metazoa</taxon>
        <taxon>Chordata</taxon>
        <taxon>Craniata</taxon>
        <taxon>Vertebrata</taxon>
        <taxon>Euteleostomi</taxon>
        <taxon>Actinopterygii</taxon>
        <taxon>Neopterygii</taxon>
        <taxon>Teleostei</taxon>
        <taxon>Neoteleostei</taxon>
        <taxon>Acanthomorphata</taxon>
        <taxon>Eupercaria</taxon>
        <taxon>Centrarchiformes</taxon>
        <taxon>Terapontoidei</taxon>
        <taxon>Terapontidae</taxon>
        <taxon>Scortum</taxon>
    </lineage>
</organism>
<proteinExistence type="predicted"/>
<evidence type="ECO:0000313" key="1">
    <source>
        <dbReference type="EMBL" id="KAI3362617.1"/>
    </source>
</evidence>
<comment type="caution">
    <text evidence="1">The sequence shown here is derived from an EMBL/GenBank/DDBJ whole genome shotgun (WGS) entry which is preliminary data.</text>
</comment>
<name>A0ACB8W5X0_9TELE</name>
<sequence>MDPADADTVRSALSSQGTKLQLHETQLNTIAAGVKQLTDRQAELQTAVAAQVNRLTAQLQLMVTRLDGLAPPTSATPASAQPSAPSAATSAPPRPVRLAPPEKFSGESGECRPFLVHCDLHFKNDPAAFSSEQARVAFMVSHLTGRAAAWATAEWARGAAVCQNVKDFSQTLSRMFDNTSPVREASRALFNLRQRNRRVMDYAIEFRTLAADSGWNEVAISDAFVSGLNEEIKDHLAPMELPGNFESLVDMATRIDNRLQERERERRQQIRRSSESQGALRGFREYRRSTPSSTPVPAPSVAPEELMQLGRAKLVPEERHRRLKEGVCFYCGKPGHRVSTCPVKEEAHQE</sequence>
<dbReference type="Proteomes" id="UP000831701">
    <property type="component" value="Chromosome 14"/>
</dbReference>
<evidence type="ECO:0000313" key="2">
    <source>
        <dbReference type="Proteomes" id="UP000831701"/>
    </source>
</evidence>
<protein>
    <submittedName>
        <fullName evidence="1">Uncharacterized protein</fullName>
    </submittedName>
</protein>
<gene>
    <name evidence="1" type="ORF">L3Q82_001622</name>
</gene>
<accession>A0ACB8W5X0</accession>
<reference evidence="1" key="1">
    <citation type="submission" date="2022-04" db="EMBL/GenBank/DDBJ databases">
        <title>Jade perch genome.</title>
        <authorList>
            <person name="Chao B."/>
        </authorList>
    </citation>
    <scope>NUCLEOTIDE SEQUENCE</scope>
    <source>
        <strain evidence="1">CB-2022</strain>
    </source>
</reference>